<dbReference type="Pfam" id="PF12698">
    <property type="entry name" value="ABC2_membrane_3"/>
    <property type="match status" value="1"/>
</dbReference>
<dbReference type="RefSeq" id="WP_005193520.1">
    <property type="nucleotide sequence ID" value="NZ_CP045804.1"/>
</dbReference>
<comment type="subcellular location">
    <subcellularLocation>
        <location evidence="1">Membrane</location>
        <topology evidence="1">Multi-pass membrane protein</topology>
    </subcellularLocation>
</comment>
<protein>
    <submittedName>
        <fullName evidence="6">ABC transporter permease</fullName>
    </submittedName>
</protein>
<organism evidence="6">
    <name type="scientific">Gordonia amarae</name>
    <dbReference type="NCBI Taxonomy" id="36821"/>
    <lineage>
        <taxon>Bacteria</taxon>
        <taxon>Bacillati</taxon>
        <taxon>Actinomycetota</taxon>
        <taxon>Actinomycetes</taxon>
        <taxon>Mycobacteriales</taxon>
        <taxon>Gordoniaceae</taxon>
        <taxon>Gordonia</taxon>
    </lineage>
</organism>
<evidence type="ECO:0000256" key="1">
    <source>
        <dbReference type="ARBA" id="ARBA00004141"/>
    </source>
</evidence>
<dbReference type="EMBL" id="CP045810">
    <property type="protein sequence ID" value="QHN41251.1"/>
    <property type="molecule type" value="Genomic_DNA"/>
</dbReference>
<dbReference type="PANTHER" id="PTHR43229:SF2">
    <property type="entry name" value="NODULATION PROTEIN J"/>
    <property type="match status" value="1"/>
</dbReference>
<evidence type="ECO:0000256" key="3">
    <source>
        <dbReference type="ARBA" id="ARBA00022989"/>
    </source>
</evidence>
<dbReference type="InterPro" id="IPR051784">
    <property type="entry name" value="Nod_factor_ABC_transporter"/>
</dbReference>
<evidence type="ECO:0000256" key="4">
    <source>
        <dbReference type="ARBA" id="ARBA00023136"/>
    </source>
</evidence>
<gene>
    <name evidence="6" type="ORF">GII30_20630</name>
</gene>
<dbReference type="GO" id="GO:0140359">
    <property type="term" value="F:ABC-type transporter activity"/>
    <property type="evidence" value="ECO:0007669"/>
    <property type="project" value="InterPro"/>
</dbReference>
<sequence>MSTSTTLLPNNFRLQPLAALAKAEFRQLIRNRTLVFMGTVFPIGLPLLTFFIGRNSDDGATAALTAAAMETFAMMALLFVQYYTVLSMVVTRRDEGVLKRLRTGEATDWQLMSAPAVPGALLTLVSTGAVAGVMYAFGAPAPVNVIAIALAIGTGIVVFALLALATTTITKNAEAAQITSLPVFVLAVAGMASIRDILPDNLARIADWTPFAAVSDLIHLGTSGLRFDAADAATPLRFGEVFGEIGQPVATMALWTALALWMIVRSFRWDDRG</sequence>
<keyword evidence="2" id="KW-0812">Transmembrane</keyword>
<keyword evidence="3" id="KW-1133">Transmembrane helix</keyword>
<evidence type="ECO:0000259" key="5">
    <source>
        <dbReference type="Pfam" id="PF12698"/>
    </source>
</evidence>
<proteinExistence type="predicted"/>
<evidence type="ECO:0000313" key="6">
    <source>
        <dbReference type="EMBL" id="QHN41251.1"/>
    </source>
</evidence>
<evidence type="ECO:0000256" key="2">
    <source>
        <dbReference type="ARBA" id="ARBA00022692"/>
    </source>
</evidence>
<dbReference type="PANTHER" id="PTHR43229">
    <property type="entry name" value="NODULATION PROTEIN J"/>
    <property type="match status" value="1"/>
</dbReference>
<keyword evidence="4" id="KW-0472">Membrane</keyword>
<accession>A0A857L201</accession>
<name>A0A857L201_9ACTN</name>
<dbReference type="AlphaFoldDB" id="A0A857L201"/>
<dbReference type="InterPro" id="IPR013525">
    <property type="entry name" value="ABC2_TM"/>
</dbReference>
<dbReference type="GO" id="GO:0016020">
    <property type="term" value="C:membrane"/>
    <property type="evidence" value="ECO:0007669"/>
    <property type="project" value="UniProtKB-SubCell"/>
</dbReference>
<reference evidence="6" key="1">
    <citation type="journal article" date="2021" name="Nat. Microbiol.">
        <title>Cocultivation of an ultrasmall environmental parasitic bacterium with lytic ability against bacteria associated with wastewater foams.</title>
        <authorList>
            <person name="Batinovic S."/>
            <person name="Rose J.J.A."/>
            <person name="Ratcliffe J."/>
            <person name="Seviour R.J."/>
            <person name="Petrovski S."/>
        </authorList>
    </citation>
    <scope>NUCLEOTIDE SEQUENCE</scope>
    <source>
        <strain evidence="6">CON44</strain>
    </source>
</reference>
<feature type="domain" description="ABC-2 type transporter transmembrane" evidence="5">
    <location>
        <begin position="72"/>
        <end position="263"/>
    </location>
</feature>